<dbReference type="SUPFAM" id="SSF56349">
    <property type="entry name" value="DNA breaking-rejoining enzymes"/>
    <property type="match status" value="1"/>
</dbReference>
<evidence type="ECO:0000313" key="1">
    <source>
        <dbReference type="EMBL" id="SCX19182.1"/>
    </source>
</evidence>
<dbReference type="RefSeq" id="WP_235632837.1">
    <property type="nucleotide sequence ID" value="NZ_FMUB01000005.1"/>
</dbReference>
<dbReference type="InterPro" id="IPR011010">
    <property type="entry name" value="DNA_brk_join_enz"/>
</dbReference>
<dbReference type="STRING" id="1502745.SAMN02799620_02635"/>
<accession>A0A1G4W9X6</accession>
<name>A0A1G4W9X6_9MYCO</name>
<dbReference type="EMBL" id="FMUB01000005">
    <property type="protein sequence ID" value="SCX19182.1"/>
    <property type="molecule type" value="Genomic_DNA"/>
</dbReference>
<protein>
    <submittedName>
        <fullName evidence="1">Site-specific recombinase XerD</fullName>
    </submittedName>
</protein>
<evidence type="ECO:0000313" key="2">
    <source>
        <dbReference type="Proteomes" id="UP000199707"/>
    </source>
</evidence>
<gene>
    <name evidence="1" type="ORF">SAMN02799620_02635</name>
</gene>
<dbReference type="Proteomes" id="UP000199707">
    <property type="component" value="Unassembled WGS sequence"/>
</dbReference>
<reference evidence="2" key="1">
    <citation type="submission" date="2016-10" db="EMBL/GenBank/DDBJ databases">
        <authorList>
            <person name="Varghese N."/>
            <person name="Submissions S."/>
        </authorList>
    </citation>
    <scope>NUCLEOTIDE SEQUENCE [LARGE SCALE GENOMIC DNA]</scope>
    <source>
        <strain evidence="2">UNC267MFSha1.1M11</strain>
    </source>
</reference>
<sequence>MANTLRVNWPQDQLCHSCFYTAMRTHGVCPNCGHDGVLPGRVDGNDTQPVCLTCAGIPGDFTCKTCGQEGELHRRGECARCALRDDLCRILLHHPADMAAMQALIDVLCAVDRPESILTWKRNIQVLELLGGIASGTTPLTHDGLTAAGSGRHIDHLRSLLQHHRLLPQRDEHLARFEFWLAAKLDAIDSPAVRAPVEQFATWHHLRRLRSESRPGQSSDGPKRSAKQEITETIKFLTWLEQTHRRTVADCTQQDVDEYLASGPTTRHLIRTFFIWAKKSKLNVAVQIGFRQAKTSPTITQDQRLAWLKELLTGDSESLPYRVAGVLLLLYAQPLTKIAALQTTAISQAENETRIALGKDPVPVPEPFASQLNYHRHNRPNLRTAVGAVGTPWLFTSNRPGRHIDPQAIMMRLRALGINLQGARNTALQTLVSEIPAPLVAEMLGYSDEVTQKHAAEAGRTWARYVTR</sequence>
<organism evidence="1 2">
    <name type="scientific">Mycolicibacterium fluoranthenivorans</name>
    <dbReference type="NCBI Taxonomy" id="258505"/>
    <lineage>
        <taxon>Bacteria</taxon>
        <taxon>Bacillati</taxon>
        <taxon>Actinomycetota</taxon>
        <taxon>Actinomycetes</taxon>
        <taxon>Mycobacteriales</taxon>
        <taxon>Mycobacteriaceae</taxon>
        <taxon>Mycolicibacterium</taxon>
    </lineage>
</organism>
<proteinExistence type="predicted"/>
<dbReference type="GO" id="GO:0003677">
    <property type="term" value="F:DNA binding"/>
    <property type="evidence" value="ECO:0007669"/>
    <property type="project" value="InterPro"/>
</dbReference>
<dbReference type="AlphaFoldDB" id="A0A1G4W9X6"/>